<accession>A0A4Q9MWX7</accession>
<comment type="similarity">
    <text evidence="1">Belongs to the HesB/IscA family.</text>
</comment>
<dbReference type="GO" id="GO:0051537">
    <property type="term" value="F:2 iron, 2 sulfur cluster binding"/>
    <property type="evidence" value="ECO:0007669"/>
    <property type="project" value="TreeGrafter"/>
</dbReference>
<dbReference type="Gene3D" id="2.60.300.12">
    <property type="entry name" value="HesB-like domain"/>
    <property type="match status" value="1"/>
</dbReference>
<sequence length="254" mass="27864">MTSTSTILFLQQPLSRSLRQFIPAPRRCTHDCSDALRSWYSRASRASAPASAFAPTTSQSASRLSRTNPGICRPASSRTLFTPAGSRRTFVSTSSARAALAQRPPSHQAQIVSYPSPSDIRQEDEDEDVPDIDFVPPEEAVLEMTDRAAEQLRSIAQREKDAAAALRIAVESGGCHGYQYKMELAKRRERDDYHFVHPQIQPSNIYVDAVSMSLLKGSVVDFATELIGSSFRVLDNPQAKGSGCGCGVSWELKL</sequence>
<feature type="compositionally biased region" description="Low complexity" evidence="2">
    <location>
        <begin position="50"/>
        <end position="62"/>
    </location>
</feature>
<evidence type="ECO:0000256" key="1">
    <source>
        <dbReference type="ARBA" id="ARBA00006718"/>
    </source>
</evidence>
<evidence type="ECO:0000256" key="2">
    <source>
        <dbReference type="SAM" id="MobiDB-lite"/>
    </source>
</evidence>
<dbReference type="FunFam" id="2.60.300.12:FF:000010">
    <property type="entry name" value="Unplaced genomic scaffold supercont1.5, whole genome shotgun sequence"/>
    <property type="match status" value="1"/>
</dbReference>
<dbReference type="InterPro" id="IPR016092">
    <property type="entry name" value="ATAP"/>
</dbReference>
<reference evidence="4" key="1">
    <citation type="submission" date="2019-01" db="EMBL/GenBank/DDBJ databases">
        <title>Draft genome sequences of three monokaryotic isolates of the white-rot basidiomycete fungus Dichomitus squalens.</title>
        <authorList>
            <consortium name="DOE Joint Genome Institute"/>
            <person name="Lopez S.C."/>
            <person name="Andreopoulos B."/>
            <person name="Pangilinan J."/>
            <person name="Lipzen A."/>
            <person name="Riley R."/>
            <person name="Ahrendt S."/>
            <person name="Ng V."/>
            <person name="Barry K."/>
            <person name="Daum C."/>
            <person name="Grigoriev I.V."/>
            <person name="Hilden K.S."/>
            <person name="Makela M.R."/>
            <person name="de Vries R.P."/>
        </authorList>
    </citation>
    <scope>NUCLEOTIDE SEQUENCE [LARGE SCALE GENOMIC DNA]</scope>
    <source>
        <strain evidence="4">OM18370.1</strain>
    </source>
</reference>
<evidence type="ECO:0000313" key="4">
    <source>
        <dbReference type="EMBL" id="TBU31937.1"/>
    </source>
</evidence>
<feature type="region of interest" description="Disordered" evidence="2">
    <location>
        <begin position="50"/>
        <end position="78"/>
    </location>
</feature>
<dbReference type="GO" id="GO:0051539">
    <property type="term" value="F:4 iron, 4 sulfur cluster binding"/>
    <property type="evidence" value="ECO:0007669"/>
    <property type="project" value="TreeGrafter"/>
</dbReference>
<name>A0A4Q9MWX7_9APHY</name>
<feature type="region of interest" description="Disordered" evidence="2">
    <location>
        <begin position="96"/>
        <end position="131"/>
    </location>
</feature>
<organism evidence="4">
    <name type="scientific">Dichomitus squalens</name>
    <dbReference type="NCBI Taxonomy" id="114155"/>
    <lineage>
        <taxon>Eukaryota</taxon>
        <taxon>Fungi</taxon>
        <taxon>Dikarya</taxon>
        <taxon>Basidiomycota</taxon>
        <taxon>Agaricomycotina</taxon>
        <taxon>Agaricomycetes</taxon>
        <taxon>Polyporales</taxon>
        <taxon>Polyporaceae</taxon>
        <taxon>Dichomitus</taxon>
    </lineage>
</organism>
<dbReference type="Proteomes" id="UP000292957">
    <property type="component" value="Unassembled WGS sequence"/>
</dbReference>
<dbReference type="PANTHER" id="PTHR43011:SF1">
    <property type="entry name" value="IRON-SULFUR CLUSTER ASSEMBLY 2 HOMOLOG, MITOCHONDRIAL"/>
    <property type="match status" value="1"/>
</dbReference>
<dbReference type="GO" id="GO:0005739">
    <property type="term" value="C:mitochondrion"/>
    <property type="evidence" value="ECO:0007669"/>
    <property type="project" value="TreeGrafter"/>
</dbReference>
<proteinExistence type="inferred from homology"/>
<dbReference type="InterPro" id="IPR035903">
    <property type="entry name" value="HesB-like_dom_sf"/>
</dbReference>
<dbReference type="EMBL" id="ML143397">
    <property type="protein sequence ID" value="TBU31937.1"/>
    <property type="molecule type" value="Genomic_DNA"/>
</dbReference>
<dbReference type="GO" id="GO:0016226">
    <property type="term" value="P:iron-sulfur cluster assembly"/>
    <property type="evidence" value="ECO:0007669"/>
    <property type="project" value="InterPro"/>
</dbReference>
<protein>
    <recommendedName>
        <fullName evidence="3">Core domain-containing protein</fullName>
    </recommendedName>
</protein>
<dbReference type="PANTHER" id="PTHR43011">
    <property type="entry name" value="IRON-SULFUR CLUSTER ASSEMBLY 2 HOMOLOG, MITOCHONDRIAL"/>
    <property type="match status" value="1"/>
</dbReference>
<evidence type="ECO:0000259" key="3">
    <source>
        <dbReference type="Pfam" id="PF01521"/>
    </source>
</evidence>
<feature type="domain" description="Core" evidence="3">
    <location>
        <begin position="142"/>
        <end position="247"/>
    </location>
</feature>
<feature type="compositionally biased region" description="Acidic residues" evidence="2">
    <location>
        <begin position="122"/>
        <end position="131"/>
    </location>
</feature>
<dbReference type="SUPFAM" id="SSF89360">
    <property type="entry name" value="HesB-like domain"/>
    <property type="match status" value="1"/>
</dbReference>
<dbReference type="NCBIfam" id="TIGR00049">
    <property type="entry name" value="iron-sulfur cluster assembly accessory protein"/>
    <property type="match status" value="1"/>
</dbReference>
<feature type="compositionally biased region" description="Polar residues" evidence="2">
    <location>
        <begin position="105"/>
        <end position="116"/>
    </location>
</feature>
<dbReference type="Pfam" id="PF01521">
    <property type="entry name" value="Fe-S_biosyn"/>
    <property type="match status" value="1"/>
</dbReference>
<dbReference type="OrthoDB" id="1938621at2759"/>
<dbReference type="InterPro" id="IPR000361">
    <property type="entry name" value="ATAP_core_dom"/>
</dbReference>
<gene>
    <name evidence="4" type="ORF">BD311DRAFT_751925</name>
</gene>
<dbReference type="GO" id="GO:0005506">
    <property type="term" value="F:iron ion binding"/>
    <property type="evidence" value="ECO:0007669"/>
    <property type="project" value="TreeGrafter"/>
</dbReference>
<dbReference type="AlphaFoldDB" id="A0A4Q9MWX7"/>